<dbReference type="GO" id="GO:0046872">
    <property type="term" value="F:metal ion binding"/>
    <property type="evidence" value="ECO:0007669"/>
    <property type="project" value="UniProtKB-KW"/>
</dbReference>
<dbReference type="GO" id="GO:0019363">
    <property type="term" value="P:pyridine nucleotide biosynthetic process"/>
    <property type="evidence" value="ECO:0007669"/>
    <property type="project" value="UniProtKB-KW"/>
</dbReference>
<dbReference type="FunFam" id="3.40.50.850:FF:000006">
    <property type="entry name" value="Bifunctional pyrazinamidase/nicotinamidase"/>
    <property type="match status" value="1"/>
</dbReference>
<gene>
    <name evidence="10" type="ORF">SE37_03600</name>
</gene>
<dbReference type="GO" id="GO:0008936">
    <property type="term" value="F:nicotinamidase activity"/>
    <property type="evidence" value="ECO:0007669"/>
    <property type="project" value="UniProtKB-EC"/>
</dbReference>
<dbReference type="AlphaFoldDB" id="A0A0C1QMC8"/>
<sequence length="201" mass="21374">MEKSAALLIVDVQNDFCPGGSLAVPGGDAVVPVLNRYISLFRAAGLPIFASRDWHPRTTSHFKEHGGLWPVHCVQGSHGAQFHPDLALPGDAIVISKGMDPERDDYSAFQGTAADGTPLPALLAGRGIRHLYLGGLATDYCVKESALEGVRHGLIVTVLADASRGVDLAPGDSGRAVQDMMRAGVRVTSLEDIGQEQRLRE</sequence>
<evidence type="ECO:0000256" key="2">
    <source>
        <dbReference type="ARBA" id="ARBA00022642"/>
    </source>
</evidence>
<dbReference type="PANTHER" id="PTHR11080">
    <property type="entry name" value="PYRAZINAMIDASE/NICOTINAMIDASE"/>
    <property type="match status" value="1"/>
</dbReference>
<dbReference type="EC" id="3.5.1.19" evidence="6"/>
<keyword evidence="3" id="KW-0479">Metal-binding</keyword>
<comment type="caution">
    <text evidence="10">The sequence shown here is derived from an EMBL/GenBank/DDBJ whole genome shotgun (WGS) entry which is preliminary data.</text>
</comment>
<dbReference type="CDD" id="cd01011">
    <property type="entry name" value="nicotinamidase"/>
    <property type="match status" value="1"/>
</dbReference>
<dbReference type="InterPro" id="IPR052347">
    <property type="entry name" value="Isochorismatase_Nicotinamidase"/>
</dbReference>
<comment type="similarity">
    <text evidence="1">Belongs to the isochorismatase family.</text>
</comment>
<dbReference type="Proteomes" id="UP000031433">
    <property type="component" value="Unassembled WGS sequence"/>
</dbReference>
<evidence type="ECO:0000256" key="3">
    <source>
        <dbReference type="ARBA" id="ARBA00022723"/>
    </source>
</evidence>
<dbReference type="EMBL" id="JXBL01000001">
    <property type="protein sequence ID" value="KIE41777.1"/>
    <property type="molecule type" value="Genomic_DNA"/>
</dbReference>
<feature type="domain" description="Isochorismatase-like" evidence="9">
    <location>
        <begin position="5"/>
        <end position="192"/>
    </location>
</feature>
<evidence type="ECO:0000259" key="9">
    <source>
        <dbReference type="Pfam" id="PF00857"/>
    </source>
</evidence>
<keyword evidence="4" id="KW-0378">Hydrolase</keyword>
<evidence type="ECO:0000313" key="10">
    <source>
        <dbReference type="EMBL" id="KIE41777.1"/>
    </source>
</evidence>
<evidence type="ECO:0000256" key="4">
    <source>
        <dbReference type="ARBA" id="ARBA00022801"/>
    </source>
</evidence>
<keyword evidence="11" id="KW-1185">Reference proteome</keyword>
<accession>A0A0C1QMC8</accession>
<evidence type="ECO:0000256" key="7">
    <source>
        <dbReference type="ARBA" id="ARBA00043224"/>
    </source>
</evidence>
<keyword evidence="2" id="KW-0662">Pyridine nucleotide biosynthesis</keyword>
<reference evidence="10 11" key="1">
    <citation type="submission" date="2015-01" db="EMBL/GenBank/DDBJ databases">
        <title>Genome sequence of the anaerobic bacterium Geobacter soli GSS01, a dissimilatory Fe(III) reducer from soil.</title>
        <authorList>
            <person name="Yang G."/>
            <person name="Zhou S."/>
        </authorList>
    </citation>
    <scope>NUCLEOTIDE SEQUENCE [LARGE SCALE GENOMIC DNA]</scope>
    <source>
        <strain evidence="10 11">GSS01</strain>
    </source>
</reference>
<dbReference type="InterPro" id="IPR000868">
    <property type="entry name" value="Isochorismatase-like_dom"/>
</dbReference>
<evidence type="ECO:0000313" key="11">
    <source>
        <dbReference type="Proteomes" id="UP000031433"/>
    </source>
</evidence>
<name>A0A0C1QMC8_9BACT</name>
<dbReference type="Gene3D" id="3.40.50.850">
    <property type="entry name" value="Isochorismatase-like"/>
    <property type="match status" value="1"/>
</dbReference>
<evidence type="ECO:0000256" key="5">
    <source>
        <dbReference type="ARBA" id="ARBA00037900"/>
    </source>
</evidence>
<evidence type="ECO:0000256" key="1">
    <source>
        <dbReference type="ARBA" id="ARBA00006336"/>
    </source>
</evidence>
<organism evidence="10 11">
    <name type="scientific">Geobacter soli</name>
    <dbReference type="NCBI Taxonomy" id="1510391"/>
    <lineage>
        <taxon>Bacteria</taxon>
        <taxon>Pseudomonadati</taxon>
        <taxon>Thermodesulfobacteriota</taxon>
        <taxon>Desulfuromonadia</taxon>
        <taxon>Geobacterales</taxon>
        <taxon>Geobacteraceae</taxon>
        <taxon>Geobacter</taxon>
    </lineage>
</organism>
<dbReference type="RefSeq" id="WP_039643723.1">
    <property type="nucleotide sequence ID" value="NZ_JXBL01000001.1"/>
</dbReference>
<dbReference type="PANTHER" id="PTHR11080:SF2">
    <property type="entry name" value="LD05707P"/>
    <property type="match status" value="1"/>
</dbReference>
<evidence type="ECO:0000256" key="8">
    <source>
        <dbReference type="ARBA" id="ARBA00072277"/>
    </source>
</evidence>
<dbReference type="Pfam" id="PF00857">
    <property type="entry name" value="Isochorismatase"/>
    <property type="match status" value="1"/>
</dbReference>
<protein>
    <recommendedName>
        <fullName evidence="8">Nicotinamidase</fullName>
        <ecNumber evidence="6">3.5.1.19</ecNumber>
    </recommendedName>
    <alternativeName>
        <fullName evidence="7">Nicotinamide deamidase</fullName>
    </alternativeName>
</protein>
<evidence type="ECO:0000256" key="6">
    <source>
        <dbReference type="ARBA" id="ARBA00039017"/>
    </source>
</evidence>
<dbReference type="InterPro" id="IPR036380">
    <property type="entry name" value="Isochorismatase-like_sf"/>
</dbReference>
<comment type="pathway">
    <text evidence="5">Cofactor biosynthesis; nicotinate biosynthesis; nicotinate from nicotinamide: step 1/1.</text>
</comment>
<dbReference type="SUPFAM" id="SSF52499">
    <property type="entry name" value="Isochorismatase-like hydrolases"/>
    <property type="match status" value="1"/>
</dbReference>
<proteinExistence type="inferred from homology"/>